<gene>
    <name evidence="3" type="ORF">ACFO8L_22010</name>
</gene>
<evidence type="ECO:0000313" key="4">
    <source>
        <dbReference type="Proteomes" id="UP001595891"/>
    </source>
</evidence>
<dbReference type="Proteomes" id="UP001595891">
    <property type="component" value="Unassembled WGS sequence"/>
</dbReference>
<dbReference type="Pfam" id="PF07452">
    <property type="entry name" value="CHRD"/>
    <property type="match status" value="2"/>
</dbReference>
<dbReference type="RefSeq" id="WP_380707265.1">
    <property type="nucleotide sequence ID" value="NZ_JBHSFN010000013.1"/>
</dbReference>
<dbReference type="EMBL" id="JBHSFN010000013">
    <property type="protein sequence ID" value="MFC4588780.1"/>
    <property type="molecule type" value="Genomic_DNA"/>
</dbReference>
<proteinExistence type="predicted"/>
<dbReference type="SMART" id="SM00754">
    <property type="entry name" value="CHRD"/>
    <property type="match status" value="2"/>
</dbReference>
<organism evidence="3 4">
    <name type="scientific">Sphaerisporangium corydalis</name>
    <dbReference type="NCBI Taxonomy" id="1441875"/>
    <lineage>
        <taxon>Bacteria</taxon>
        <taxon>Bacillati</taxon>
        <taxon>Actinomycetota</taxon>
        <taxon>Actinomycetes</taxon>
        <taxon>Streptosporangiales</taxon>
        <taxon>Streptosporangiaceae</taxon>
        <taxon>Sphaerisporangium</taxon>
    </lineage>
</organism>
<keyword evidence="1" id="KW-0732">Signal</keyword>
<feature type="signal peptide" evidence="1">
    <location>
        <begin position="1"/>
        <end position="28"/>
    </location>
</feature>
<feature type="chain" id="PRO_5046871183" evidence="1">
    <location>
        <begin position="29"/>
        <end position="317"/>
    </location>
</feature>
<reference evidence="4" key="1">
    <citation type="journal article" date="2019" name="Int. J. Syst. Evol. Microbiol.">
        <title>The Global Catalogue of Microorganisms (GCM) 10K type strain sequencing project: providing services to taxonomists for standard genome sequencing and annotation.</title>
        <authorList>
            <consortium name="The Broad Institute Genomics Platform"/>
            <consortium name="The Broad Institute Genome Sequencing Center for Infectious Disease"/>
            <person name="Wu L."/>
            <person name="Ma J."/>
        </authorList>
    </citation>
    <scope>NUCLEOTIDE SEQUENCE [LARGE SCALE GENOMIC DNA]</scope>
    <source>
        <strain evidence="4">CCUG 49560</strain>
    </source>
</reference>
<dbReference type="InterPro" id="IPR010895">
    <property type="entry name" value="CHRD"/>
</dbReference>
<dbReference type="PROSITE" id="PS50933">
    <property type="entry name" value="CHRD"/>
    <property type="match status" value="1"/>
</dbReference>
<comment type="caution">
    <text evidence="3">The sequence shown here is derived from an EMBL/GenBank/DDBJ whole genome shotgun (WGS) entry which is preliminary data.</text>
</comment>
<protein>
    <submittedName>
        <fullName evidence="3">CHRD domain-containing protein</fullName>
    </submittedName>
</protein>
<evidence type="ECO:0000256" key="1">
    <source>
        <dbReference type="SAM" id="SignalP"/>
    </source>
</evidence>
<accession>A0ABV9EGT7</accession>
<keyword evidence="4" id="KW-1185">Reference proteome</keyword>
<evidence type="ECO:0000313" key="3">
    <source>
        <dbReference type="EMBL" id="MFC4588780.1"/>
    </source>
</evidence>
<sequence length="317" mass="32846">MKRTLGLPGIVLATGLAAATLTPSAVQAASAPVPALSGTATSALSDAYFVAKLSGRNEVPVKGGPAVGDKDGSAYVVLRISGDRVTYAVRWNGIASPTAFHIHKGKAGTNGDVKVGFFGEALPDSARAVAGGVTVGDRGLLAGIKKNPSRYYVNVHTGAFPGGAVRAQLHRVSRPINLADVLAQGTHTSLKAHADGRQEVREPGKKVGDPNGSAQWLVALSGSKLYYATIWSKLDPITNGHIHKGKKGKNGPVAVDLFADANGLPEGVYGLAGVAPVKSDVARGIRRTPKNWYTNLHTTKFGDGAVRGQLRSAHGSW</sequence>
<feature type="domain" description="CHRD" evidence="2">
    <location>
        <begin position="45"/>
        <end position="174"/>
    </location>
</feature>
<name>A0ABV9EGT7_9ACTN</name>
<evidence type="ECO:0000259" key="2">
    <source>
        <dbReference type="PROSITE" id="PS50933"/>
    </source>
</evidence>